<proteinExistence type="predicted"/>
<reference evidence="2 3" key="1">
    <citation type="submission" date="2018-11" db="EMBL/GenBank/DDBJ databases">
        <authorList>
            <person name="Wuyts S."/>
        </authorList>
    </citation>
    <scope>NUCLEOTIDE SEQUENCE [LARGE SCALE GENOMIC DNA]</scope>
    <source>
        <strain evidence="2">Lactobacillus mudanjiangensis AMBF249</strain>
    </source>
</reference>
<dbReference type="EMBL" id="UYIG01000024">
    <property type="protein sequence ID" value="VDG27492.1"/>
    <property type="molecule type" value="Genomic_DNA"/>
</dbReference>
<evidence type="ECO:0000256" key="1">
    <source>
        <dbReference type="SAM" id="Phobius"/>
    </source>
</evidence>
<gene>
    <name evidence="2" type="ORF">MUDAN_MDHGFNIF_02355</name>
</gene>
<sequence length="253" mass="28378">MRRKRIIQSLAGISVGIVIGSGAYWQWRLAPLKATTVKMTNIPTVFVAGDYARAFSTNGFVHRLSSTHLMTKALVVNVAKNGHLTIKQWALLRRNPTIQVIFADNHHPKRQAQQLAVVMAQLKRRYHITTYNAVGHSSGSNIIWQYLVNTAKQPQQPKIHKFVSIASTYPQVTSQLHQLPTKIPILNIGGQIWQTAGDGEVSLKGVLAFSQKLRQQGWQPKTVIMHGSPFTVEHSLLHINPAVDRQLVTFLYQ</sequence>
<keyword evidence="3" id="KW-1185">Reference proteome</keyword>
<dbReference type="Proteomes" id="UP000289996">
    <property type="component" value="Unassembled WGS sequence"/>
</dbReference>
<dbReference type="AlphaFoldDB" id="A0A660DW27"/>
<dbReference type="Gene3D" id="3.40.50.1820">
    <property type="entry name" value="alpha/beta hydrolase"/>
    <property type="match status" value="1"/>
</dbReference>
<evidence type="ECO:0000313" key="2">
    <source>
        <dbReference type="EMBL" id="VDG27492.1"/>
    </source>
</evidence>
<organism evidence="2 3">
    <name type="scientific">Lactiplantibacillus mudanjiangensis</name>
    <dbReference type="NCBI Taxonomy" id="1296538"/>
    <lineage>
        <taxon>Bacteria</taxon>
        <taxon>Bacillati</taxon>
        <taxon>Bacillota</taxon>
        <taxon>Bacilli</taxon>
        <taxon>Lactobacillales</taxon>
        <taxon>Lactobacillaceae</taxon>
        <taxon>Lactiplantibacillus</taxon>
    </lineage>
</organism>
<name>A0A660DW27_9LACO</name>
<keyword evidence="2" id="KW-0378">Hydrolase</keyword>
<keyword evidence="1" id="KW-0812">Transmembrane</keyword>
<dbReference type="RefSeq" id="WP_130847057.1">
    <property type="nucleotide sequence ID" value="NZ_UYIE01000108.1"/>
</dbReference>
<dbReference type="InterPro" id="IPR010315">
    <property type="entry name" value="DUF915_hydro-like"/>
</dbReference>
<accession>A0A660DW27</accession>
<evidence type="ECO:0000313" key="3">
    <source>
        <dbReference type="Proteomes" id="UP000289996"/>
    </source>
</evidence>
<keyword evidence="1" id="KW-1133">Transmembrane helix</keyword>
<dbReference type="Pfam" id="PF06028">
    <property type="entry name" value="DUF915"/>
    <property type="match status" value="2"/>
</dbReference>
<protein>
    <submittedName>
        <fullName evidence="2">Hydrolase [Lactobacillus sp.]</fullName>
    </submittedName>
</protein>
<keyword evidence="1" id="KW-0472">Membrane</keyword>
<dbReference type="InterPro" id="IPR029058">
    <property type="entry name" value="AB_hydrolase_fold"/>
</dbReference>
<feature type="transmembrane region" description="Helical" evidence="1">
    <location>
        <begin position="7"/>
        <end position="27"/>
    </location>
</feature>
<dbReference type="GO" id="GO:0016787">
    <property type="term" value="F:hydrolase activity"/>
    <property type="evidence" value="ECO:0007669"/>
    <property type="project" value="UniProtKB-KW"/>
</dbReference>
<dbReference type="SUPFAM" id="SSF53474">
    <property type="entry name" value="alpha/beta-Hydrolases"/>
    <property type="match status" value="1"/>
</dbReference>
<dbReference type="OrthoDB" id="503948at2"/>